<dbReference type="AlphaFoldDB" id="A0A482WBF1"/>
<organism evidence="1 2">
    <name type="scientific">Asbolus verrucosus</name>
    <name type="common">Desert ironclad beetle</name>
    <dbReference type="NCBI Taxonomy" id="1661398"/>
    <lineage>
        <taxon>Eukaryota</taxon>
        <taxon>Metazoa</taxon>
        <taxon>Ecdysozoa</taxon>
        <taxon>Arthropoda</taxon>
        <taxon>Hexapoda</taxon>
        <taxon>Insecta</taxon>
        <taxon>Pterygota</taxon>
        <taxon>Neoptera</taxon>
        <taxon>Endopterygota</taxon>
        <taxon>Coleoptera</taxon>
        <taxon>Polyphaga</taxon>
        <taxon>Cucujiformia</taxon>
        <taxon>Tenebrionidae</taxon>
        <taxon>Pimeliinae</taxon>
        <taxon>Asbolus</taxon>
    </lineage>
</organism>
<name>A0A482WBF1_ASBVE</name>
<evidence type="ECO:0000313" key="2">
    <source>
        <dbReference type="Proteomes" id="UP000292052"/>
    </source>
</evidence>
<dbReference type="OrthoDB" id="6133115at2759"/>
<dbReference type="Proteomes" id="UP000292052">
    <property type="component" value="Unassembled WGS sequence"/>
</dbReference>
<reference evidence="1 2" key="1">
    <citation type="submission" date="2017-03" db="EMBL/GenBank/DDBJ databases">
        <title>Genome of the blue death feigning beetle - Asbolus verrucosus.</title>
        <authorList>
            <person name="Rider S.D."/>
        </authorList>
    </citation>
    <scope>NUCLEOTIDE SEQUENCE [LARGE SCALE GENOMIC DNA]</scope>
    <source>
        <strain evidence="1">Butters</strain>
        <tissue evidence="1">Head and leg muscle</tissue>
    </source>
</reference>
<accession>A0A482WBF1</accession>
<protein>
    <submittedName>
        <fullName evidence="1">Uncharacterized protein</fullName>
    </submittedName>
</protein>
<evidence type="ECO:0000313" key="1">
    <source>
        <dbReference type="EMBL" id="RZC42516.1"/>
    </source>
</evidence>
<keyword evidence="2" id="KW-1185">Reference proteome</keyword>
<comment type="caution">
    <text evidence="1">The sequence shown here is derived from an EMBL/GenBank/DDBJ whole genome shotgun (WGS) entry which is preliminary data.</text>
</comment>
<proteinExistence type="predicted"/>
<sequence>MTFKIAKKFVDKGYTNRTRIMCTRFVASGKNQFPSTYSNEFASYCESLQYDWFYDLVALVPYTLSCLLLAPFADM</sequence>
<gene>
    <name evidence="1" type="ORF">BDFB_006696</name>
</gene>
<dbReference type="EMBL" id="QDEB01007335">
    <property type="protein sequence ID" value="RZC42516.1"/>
    <property type="molecule type" value="Genomic_DNA"/>
</dbReference>